<dbReference type="Gene3D" id="1.10.10.60">
    <property type="entry name" value="Homeodomain-like"/>
    <property type="match status" value="1"/>
</dbReference>
<protein>
    <submittedName>
        <fullName evidence="7">TetR family transcriptional regulator</fullName>
    </submittedName>
</protein>
<dbReference type="Proteomes" id="UP000009036">
    <property type="component" value="Chromosome"/>
</dbReference>
<reference evidence="7" key="2">
    <citation type="submission" date="2021-04" db="EMBL/GenBank/DDBJ databases">
        <authorList>
            <person name="Wen M.-L."/>
            <person name="Han X.-L."/>
            <person name="Xiong J."/>
        </authorList>
    </citation>
    <scope>NUCLEOTIDE SEQUENCE</scope>
    <source>
        <strain evidence="7">AGR0001</strain>
    </source>
</reference>
<proteinExistence type="predicted"/>
<keyword evidence="3" id="KW-0804">Transcription</keyword>
<dbReference type="InterPro" id="IPR009057">
    <property type="entry name" value="Homeodomain-like_sf"/>
</dbReference>
<dbReference type="GO" id="GO:0003700">
    <property type="term" value="F:DNA-binding transcription factor activity"/>
    <property type="evidence" value="ECO:0007669"/>
    <property type="project" value="TreeGrafter"/>
</dbReference>
<name>A0A8B1NQK2_9ACTN</name>
<dbReference type="InterPro" id="IPR050109">
    <property type="entry name" value="HTH-type_TetR-like_transc_reg"/>
</dbReference>
<dbReference type="Gene3D" id="1.10.357.10">
    <property type="entry name" value="Tetracycline Repressor, domain 2"/>
    <property type="match status" value="1"/>
</dbReference>
<evidence type="ECO:0000256" key="2">
    <source>
        <dbReference type="ARBA" id="ARBA00023125"/>
    </source>
</evidence>
<dbReference type="PROSITE" id="PS50977">
    <property type="entry name" value="HTH_TETR_2"/>
    <property type="match status" value="1"/>
</dbReference>
<evidence type="ECO:0000256" key="5">
    <source>
        <dbReference type="SAM" id="MobiDB-lite"/>
    </source>
</evidence>
<organism evidence="7 8">
    <name type="scientific">Streptomyces auratus AGR0001</name>
    <dbReference type="NCBI Taxonomy" id="1160718"/>
    <lineage>
        <taxon>Bacteria</taxon>
        <taxon>Bacillati</taxon>
        <taxon>Actinomycetota</taxon>
        <taxon>Actinomycetes</taxon>
        <taxon>Kitasatosporales</taxon>
        <taxon>Streptomycetaceae</taxon>
        <taxon>Streptomyces</taxon>
    </lineage>
</organism>
<gene>
    <name evidence="7" type="ORF">SU9_029495</name>
</gene>
<evidence type="ECO:0000256" key="4">
    <source>
        <dbReference type="PROSITE-ProRule" id="PRU00335"/>
    </source>
</evidence>
<feature type="DNA-binding region" description="H-T-H motif" evidence="4">
    <location>
        <begin position="90"/>
        <end position="109"/>
    </location>
</feature>
<accession>A0A8B1NQK2</accession>
<evidence type="ECO:0000256" key="1">
    <source>
        <dbReference type="ARBA" id="ARBA00023015"/>
    </source>
</evidence>
<dbReference type="InterPro" id="IPR041347">
    <property type="entry name" value="MftR_C"/>
</dbReference>
<evidence type="ECO:0000313" key="7">
    <source>
        <dbReference type="EMBL" id="QTZ96443.1"/>
    </source>
</evidence>
<dbReference type="PRINTS" id="PR00455">
    <property type="entry name" value="HTHTETR"/>
</dbReference>
<dbReference type="KEGG" id="sauh:SU9_029495"/>
<dbReference type="Pfam" id="PF00440">
    <property type="entry name" value="TetR_N"/>
    <property type="match status" value="1"/>
</dbReference>
<dbReference type="PROSITE" id="PS01081">
    <property type="entry name" value="HTH_TETR_1"/>
    <property type="match status" value="1"/>
</dbReference>
<dbReference type="SUPFAM" id="SSF46689">
    <property type="entry name" value="Homeodomain-like"/>
    <property type="match status" value="1"/>
</dbReference>
<evidence type="ECO:0000259" key="6">
    <source>
        <dbReference type="PROSITE" id="PS50977"/>
    </source>
</evidence>
<sequence length="252" mass="27010">MRAPFGREGAGAGRTAGRPRPRHRPPQKSTLAKKVQRVNFSIEATSGYSAAVSDTPKPVGRRERKKAATRQALADAALRLFLEHGYDQVSVKDVAEAADVSTTTLFKHFPSKEALVFDEDADQQAALVAAVRERPAGRSLPAALLDHVLRTLLPTATDPGFARYKQLVLGTPALREYGHRMWMRHEAALAEAIADETGAPEGDPACAALAHYALDSVALAHGRDDPRAALEAAFALLEHGWAGATRGPGKEV</sequence>
<dbReference type="PANTHER" id="PTHR30055:SF234">
    <property type="entry name" value="HTH-TYPE TRANSCRIPTIONAL REGULATOR BETI"/>
    <property type="match status" value="1"/>
</dbReference>
<keyword evidence="1" id="KW-0805">Transcription regulation</keyword>
<feature type="domain" description="HTH tetR-type" evidence="6">
    <location>
        <begin position="67"/>
        <end position="127"/>
    </location>
</feature>
<feature type="region of interest" description="Disordered" evidence="5">
    <location>
        <begin position="1"/>
        <end position="36"/>
    </location>
</feature>
<dbReference type="EMBL" id="CP072931">
    <property type="protein sequence ID" value="QTZ96443.1"/>
    <property type="molecule type" value="Genomic_DNA"/>
</dbReference>
<keyword evidence="8" id="KW-1185">Reference proteome</keyword>
<dbReference type="PANTHER" id="PTHR30055">
    <property type="entry name" value="HTH-TYPE TRANSCRIPTIONAL REGULATOR RUTR"/>
    <property type="match status" value="1"/>
</dbReference>
<feature type="compositionally biased region" description="Basic residues" evidence="5">
    <location>
        <begin position="17"/>
        <end position="26"/>
    </location>
</feature>
<dbReference type="OrthoDB" id="3635456at2"/>
<dbReference type="Pfam" id="PF17754">
    <property type="entry name" value="TetR_C_14"/>
    <property type="match status" value="1"/>
</dbReference>
<dbReference type="InterPro" id="IPR023772">
    <property type="entry name" value="DNA-bd_HTH_TetR-type_CS"/>
</dbReference>
<keyword evidence="2 4" id="KW-0238">DNA-binding</keyword>
<dbReference type="GO" id="GO:0000976">
    <property type="term" value="F:transcription cis-regulatory region binding"/>
    <property type="evidence" value="ECO:0007669"/>
    <property type="project" value="TreeGrafter"/>
</dbReference>
<dbReference type="AlphaFoldDB" id="A0A8B1NQK2"/>
<evidence type="ECO:0000256" key="3">
    <source>
        <dbReference type="ARBA" id="ARBA00023163"/>
    </source>
</evidence>
<reference evidence="7" key="1">
    <citation type="journal article" date="2012" name="J. Bacteriol.">
        <title>Genome Sequence of Streptomyces auratus Strain AGR0001, a Phoslactomycin-Producing Actinomycete.</title>
        <authorList>
            <person name="Han X."/>
            <person name="Li M."/>
            <person name="Ding Z."/>
            <person name="Zhao J."/>
            <person name="Ji K."/>
            <person name="Wen M."/>
            <person name="Lu T."/>
        </authorList>
    </citation>
    <scope>NUCLEOTIDE SEQUENCE</scope>
    <source>
        <strain evidence="7">AGR0001</strain>
    </source>
</reference>
<evidence type="ECO:0000313" key="8">
    <source>
        <dbReference type="Proteomes" id="UP000009036"/>
    </source>
</evidence>
<dbReference type="InterPro" id="IPR001647">
    <property type="entry name" value="HTH_TetR"/>
</dbReference>